<feature type="domain" description="Tripartite ATP-independent periplasmic transporters DctQ component" evidence="8">
    <location>
        <begin position="40"/>
        <end position="165"/>
    </location>
</feature>
<comment type="caution">
    <text evidence="9">The sequence shown here is derived from an EMBL/GenBank/DDBJ whole genome shotgun (WGS) entry which is preliminary data.</text>
</comment>
<evidence type="ECO:0000256" key="1">
    <source>
        <dbReference type="ARBA" id="ARBA00004651"/>
    </source>
</evidence>
<evidence type="ECO:0000313" key="9">
    <source>
        <dbReference type="EMBL" id="TCS64604.1"/>
    </source>
</evidence>
<organism evidence="9 10">
    <name type="scientific">Primorskyibacter sedentarius</name>
    <dbReference type="NCBI Taxonomy" id="745311"/>
    <lineage>
        <taxon>Bacteria</taxon>
        <taxon>Pseudomonadati</taxon>
        <taxon>Pseudomonadota</taxon>
        <taxon>Alphaproteobacteria</taxon>
        <taxon>Rhodobacterales</taxon>
        <taxon>Roseobacteraceae</taxon>
        <taxon>Primorskyibacter</taxon>
    </lineage>
</organism>
<evidence type="ECO:0000256" key="6">
    <source>
        <dbReference type="ARBA" id="ARBA00023136"/>
    </source>
</evidence>
<comment type="function">
    <text evidence="7">Part of the tripartite ATP-independent periplasmic (TRAP) transport system.</text>
</comment>
<keyword evidence="2 7" id="KW-0813">Transport</keyword>
<comment type="similarity">
    <text evidence="7">Belongs to the TRAP transporter small permease family.</text>
</comment>
<dbReference type="InterPro" id="IPR055348">
    <property type="entry name" value="DctQ"/>
</dbReference>
<name>A0A4R3JFG9_9RHOB</name>
<keyword evidence="10" id="KW-1185">Reference proteome</keyword>
<keyword evidence="3" id="KW-1003">Cell membrane</keyword>
<evidence type="ECO:0000256" key="7">
    <source>
        <dbReference type="RuleBase" id="RU369079"/>
    </source>
</evidence>
<reference evidence="9 10" key="1">
    <citation type="submission" date="2019-03" db="EMBL/GenBank/DDBJ databases">
        <title>Genomic Encyclopedia of Type Strains, Phase IV (KMG-IV): sequencing the most valuable type-strain genomes for metagenomic binning, comparative biology and taxonomic classification.</title>
        <authorList>
            <person name="Goeker M."/>
        </authorList>
    </citation>
    <scope>NUCLEOTIDE SEQUENCE [LARGE SCALE GENOMIC DNA]</scope>
    <source>
        <strain evidence="9 10">DSM 104836</strain>
    </source>
</reference>
<dbReference type="AlphaFoldDB" id="A0A4R3JFG9"/>
<evidence type="ECO:0000313" key="10">
    <source>
        <dbReference type="Proteomes" id="UP000295696"/>
    </source>
</evidence>
<feature type="transmembrane region" description="Helical" evidence="7">
    <location>
        <begin position="27"/>
        <end position="49"/>
    </location>
</feature>
<keyword evidence="5 7" id="KW-1133">Transmembrane helix</keyword>
<dbReference type="GO" id="GO:0022857">
    <property type="term" value="F:transmembrane transporter activity"/>
    <property type="evidence" value="ECO:0007669"/>
    <property type="project" value="UniProtKB-UniRule"/>
</dbReference>
<evidence type="ECO:0000256" key="4">
    <source>
        <dbReference type="ARBA" id="ARBA00022692"/>
    </source>
</evidence>
<feature type="transmembrane region" description="Helical" evidence="7">
    <location>
        <begin position="61"/>
        <end position="86"/>
    </location>
</feature>
<evidence type="ECO:0000256" key="5">
    <source>
        <dbReference type="ARBA" id="ARBA00022989"/>
    </source>
</evidence>
<evidence type="ECO:0000259" key="8">
    <source>
        <dbReference type="Pfam" id="PF04290"/>
    </source>
</evidence>
<dbReference type="Proteomes" id="UP000295696">
    <property type="component" value="Unassembled WGS sequence"/>
</dbReference>
<sequence length="176" mass="18962">MQFGAIWPAHGGGRPPVLVWTDRLSRVLAGAGGIVIFAVALTVTASVIMRNIGLRGISGDFELVEMSCAFAAGLFLPLCQLTKGHVMVDLFTNWMPSVVTAQIDRIWLLAFAIGWAILCYFMIHGLIEMRDYGDRSMLMSLPLWWAYVPAVLGAGGSSLIAFAQTIVPSKFTAVGG</sequence>
<dbReference type="GO" id="GO:0005886">
    <property type="term" value="C:plasma membrane"/>
    <property type="evidence" value="ECO:0007669"/>
    <property type="project" value="UniProtKB-SubCell"/>
</dbReference>
<gene>
    <name evidence="9" type="ORF">EDD52_105165</name>
</gene>
<feature type="transmembrane region" description="Helical" evidence="7">
    <location>
        <begin position="144"/>
        <end position="167"/>
    </location>
</feature>
<dbReference type="EMBL" id="SLZU01000005">
    <property type="protein sequence ID" value="TCS64604.1"/>
    <property type="molecule type" value="Genomic_DNA"/>
</dbReference>
<accession>A0A4R3JFG9</accession>
<comment type="subunit">
    <text evidence="7">The complex comprises the extracytoplasmic solute receptor protein and the two transmembrane proteins.</text>
</comment>
<keyword evidence="6 7" id="KW-0472">Membrane</keyword>
<protein>
    <recommendedName>
        <fullName evidence="7">TRAP transporter small permease protein</fullName>
    </recommendedName>
</protein>
<dbReference type="OrthoDB" id="6183232at2"/>
<proteinExistence type="inferred from homology"/>
<comment type="subcellular location">
    <subcellularLocation>
        <location evidence="7">Cell inner membrane</location>
        <topology evidence="7">Multi-pass membrane protein</topology>
    </subcellularLocation>
    <subcellularLocation>
        <location evidence="1">Cell membrane</location>
        <topology evidence="1">Multi-pass membrane protein</topology>
    </subcellularLocation>
</comment>
<feature type="transmembrane region" description="Helical" evidence="7">
    <location>
        <begin position="106"/>
        <end position="123"/>
    </location>
</feature>
<evidence type="ECO:0000256" key="2">
    <source>
        <dbReference type="ARBA" id="ARBA00022448"/>
    </source>
</evidence>
<evidence type="ECO:0000256" key="3">
    <source>
        <dbReference type="ARBA" id="ARBA00022475"/>
    </source>
</evidence>
<keyword evidence="4 7" id="KW-0812">Transmembrane</keyword>
<dbReference type="Pfam" id="PF04290">
    <property type="entry name" value="DctQ"/>
    <property type="match status" value="1"/>
</dbReference>
<keyword evidence="7" id="KW-0997">Cell inner membrane</keyword>